<accession>A0A511ZID7</accession>
<dbReference type="EMBL" id="BJYM01000007">
    <property type="protein sequence ID" value="GEN87208.1"/>
    <property type="molecule type" value="Genomic_DNA"/>
</dbReference>
<evidence type="ECO:0000313" key="1">
    <source>
        <dbReference type="EMBL" id="GEN87208.1"/>
    </source>
</evidence>
<protein>
    <submittedName>
        <fullName evidence="1">Uncharacterized protein</fullName>
    </submittedName>
</protein>
<dbReference type="RefSeq" id="WP_147210213.1">
    <property type="nucleotide sequence ID" value="NZ_BJYM01000007.1"/>
</dbReference>
<dbReference type="AlphaFoldDB" id="A0A511ZID7"/>
<comment type="caution">
    <text evidence="1">The sequence shown here is derived from an EMBL/GenBank/DDBJ whole genome shotgun (WGS) entry which is preliminary data.</text>
</comment>
<evidence type="ECO:0000313" key="2">
    <source>
        <dbReference type="Proteomes" id="UP000321558"/>
    </source>
</evidence>
<keyword evidence="2" id="KW-1185">Reference proteome</keyword>
<reference evidence="1 2" key="1">
    <citation type="submission" date="2019-07" db="EMBL/GenBank/DDBJ databases">
        <title>Whole genome shotgun sequence of Oceanobacillus sojae NBRC 105379.</title>
        <authorList>
            <person name="Hosoyama A."/>
            <person name="Uohara A."/>
            <person name="Ohji S."/>
            <person name="Ichikawa N."/>
        </authorList>
    </citation>
    <scope>NUCLEOTIDE SEQUENCE [LARGE SCALE GENOMIC DNA]</scope>
    <source>
        <strain evidence="1 2">NBRC 105379</strain>
    </source>
</reference>
<dbReference type="Proteomes" id="UP000321558">
    <property type="component" value="Unassembled WGS sequence"/>
</dbReference>
<name>A0A511ZID7_9BACI</name>
<sequence>MIGVNEKFKHELDCLTECHKLGVKAIKNGDWEAFARHEEGAQRSIDALRRLDQERKAIKKHAPFFKEIIYRIERSHAEFKRSRI</sequence>
<proteinExistence type="predicted"/>
<gene>
    <name evidence="1" type="ORF">OSO01_19470</name>
</gene>
<organism evidence="1 2">
    <name type="scientific">Oceanobacillus sojae</name>
    <dbReference type="NCBI Taxonomy" id="582851"/>
    <lineage>
        <taxon>Bacteria</taxon>
        <taxon>Bacillati</taxon>
        <taxon>Bacillota</taxon>
        <taxon>Bacilli</taxon>
        <taxon>Bacillales</taxon>
        <taxon>Bacillaceae</taxon>
        <taxon>Oceanobacillus</taxon>
    </lineage>
</organism>